<name>A0A8D9PGR0_9VIRU</name>
<reference evidence="1" key="1">
    <citation type="journal article" date="2021" name="Proc. Natl. Acad. Sci. U.S.A.">
        <title>A Catalog of Tens of Thousands of Viruses from Human Metagenomes Reveals Hidden Associations with Chronic Diseases.</title>
        <authorList>
            <person name="Tisza M.J."/>
            <person name="Buck C.B."/>
        </authorList>
    </citation>
    <scope>NUCLEOTIDE SEQUENCE</scope>
    <source>
        <strain evidence="1">CtPNe1</strain>
    </source>
</reference>
<proteinExistence type="predicted"/>
<protein>
    <submittedName>
        <fullName evidence="1">Uncharacterized protein</fullName>
    </submittedName>
</protein>
<sequence length="85" mass="9263">MVGTIVTIKDKVELQLPPLTGEQALLLDNVVSDIDNPFPTAQVLFLGGTQKEMTIYTGDVTYPYLTRAKNEDGLIVGAKLSLIQK</sequence>
<accession>A0A8D9PGR0</accession>
<organism evidence="1">
    <name type="scientific">Bacteriophage sp</name>
    <dbReference type="NCBI Taxonomy" id="38018"/>
    <lineage>
        <taxon>Viruses</taxon>
    </lineage>
</organism>
<evidence type="ECO:0000313" key="1">
    <source>
        <dbReference type="EMBL" id="DAD56902.1"/>
    </source>
</evidence>
<dbReference type="EMBL" id="BK029947">
    <property type="protein sequence ID" value="DAD56902.1"/>
    <property type="molecule type" value="Genomic_DNA"/>
</dbReference>